<dbReference type="PANTHER" id="PTHR45618">
    <property type="entry name" value="MITOCHONDRIAL DICARBOXYLATE CARRIER-RELATED"/>
    <property type="match status" value="1"/>
</dbReference>
<feature type="repeat" description="Solcar" evidence="8">
    <location>
        <begin position="108"/>
        <end position="200"/>
    </location>
</feature>
<sequence length="299" mass="33700">MSVSVDSFALKYGLSCVAASVAESVTFPLDITKTRLQMQGEHSSNIKYFAYRGMLKTGYGIVIEEGLISLWRGLTPAILRHFVYTGCRMGCYEYLRDNIMKKNVDGYFPLWKSIIAGMSMGGLAQFLASPTDLVKVQMQMEGKRLLQGHKKRYKNTFHAFKVIASENGIKGLWKGWLPNVQRAALVNLGDLTTYDSVKHFLIRNTRLTDNWTTHGLSSICSGFVAAILSTPADVVKTRIMNNPEAYNGSMDCLIKAIQHEGFISLYKGFLPTWYRMAPWSLTFWLTFEQIRHLSGASTF</sequence>
<evidence type="ECO:0000256" key="2">
    <source>
        <dbReference type="ARBA" id="ARBA00006375"/>
    </source>
</evidence>
<dbReference type="SUPFAM" id="SSF103506">
    <property type="entry name" value="Mitochondrial carrier"/>
    <property type="match status" value="1"/>
</dbReference>
<proteinExistence type="inferred from homology"/>
<evidence type="ECO:0000256" key="9">
    <source>
        <dbReference type="RuleBase" id="RU000488"/>
    </source>
</evidence>
<evidence type="ECO:0000256" key="1">
    <source>
        <dbReference type="ARBA" id="ARBA00004141"/>
    </source>
</evidence>
<dbReference type="InterPro" id="IPR023395">
    <property type="entry name" value="MCP_dom_sf"/>
</dbReference>
<dbReference type="RefSeq" id="XP_065652146.1">
    <property type="nucleotide sequence ID" value="XM_065796074.1"/>
</dbReference>
<organism evidence="10 11">
    <name type="scientific">Hydra vulgaris</name>
    <name type="common">Hydra</name>
    <name type="synonym">Hydra attenuata</name>
    <dbReference type="NCBI Taxonomy" id="6087"/>
    <lineage>
        <taxon>Eukaryota</taxon>
        <taxon>Metazoa</taxon>
        <taxon>Cnidaria</taxon>
        <taxon>Hydrozoa</taxon>
        <taxon>Hydroidolina</taxon>
        <taxon>Anthoathecata</taxon>
        <taxon>Aplanulata</taxon>
        <taxon>Hydridae</taxon>
        <taxon>Hydra</taxon>
    </lineage>
</organism>
<accession>A0ABM4BSL7</accession>
<dbReference type="PROSITE" id="PS50920">
    <property type="entry name" value="SOLCAR"/>
    <property type="match status" value="3"/>
</dbReference>
<reference evidence="11 12" key="1">
    <citation type="submission" date="2025-05" db="UniProtKB">
        <authorList>
            <consortium name="RefSeq"/>
        </authorList>
    </citation>
    <scope>IDENTIFICATION</scope>
</reference>
<dbReference type="GeneID" id="100197463"/>
<evidence type="ECO:0000313" key="12">
    <source>
        <dbReference type="RefSeq" id="XP_065652147.1"/>
    </source>
</evidence>
<comment type="subcellular location">
    <subcellularLocation>
        <location evidence="1">Membrane</location>
        <topology evidence="1">Multi-pass membrane protein</topology>
    </subcellularLocation>
</comment>
<name>A0ABM4BSL7_HYDVU</name>
<dbReference type="InterPro" id="IPR050391">
    <property type="entry name" value="Mito_Metabolite_Transporter"/>
</dbReference>
<dbReference type="Gene3D" id="1.50.40.10">
    <property type="entry name" value="Mitochondrial carrier domain"/>
    <property type="match status" value="1"/>
</dbReference>
<evidence type="ECO:0000313" key="10">
    <source>
        <dbReference type="Proteomes" id="UP001652625"/>
    </source>
</evidence>
<evidence type="ECO:0000256" key="5">
    <source>
        <dbReference type="ARBA" id="ARBA00022737"/>
    </source>
</evidence>
<evidence type="ECO:0000256" key="4">
    <source>
        <dbReference type="ARBA" id="ARBA00022692"/>
    </source>
</evidence>
<feature type="repeat" description="Solcar" evidence="8">
    <location>
        <begin position="6"/>
        <end position="98"/>
    </location>
</feature>
<keyword evidence="5" id="KW-0677">Repeat</keyword>
<keyword evidence="4 8" id="KW-0812">Transmembrane</keyword>
<dbReference type="PRINTS" id="PR00784">
    <property type="entry name" value="MTUNCOUPLING"/>
</dbReference>
<keyword evidence="7 8" id="KW-0472">Membrane</keyword>
<evidence type="ECO:0000256" key="3">
    <source>
        <dbReference type="ARBA" id="ARBA00022448"/>
    </source>
</evidence>
<evidence type="ECO:0000256" key="7">
    <source>
        <dbReference type="ARBA" id="ARBA00023136"/>
    </source>
</evidence>
<dbReference type="Proteomes" id="UP001652625">
    <property type="component" value="Chromosome 04"/>
</dbReference>
<evidence type="ECO:0000256" key="6">
    <source>
        <dbReference type="ARBA" id="ARBA00022989"/>
    </source>
</evidence>
<dbReference type="RefSeq" id="XP_065652147.1">
    <property type="nucleotide sequence ID" value="XM_065796075.1"/>
</dbReference>
<keyword evidence="6" id="KW-1133">Transmembrane helix</keyword>
<keyword evidence="10" id="KW-1185">Reference proteome</keyword>
<evidence type="ECO:0000256" key="8">
    <source>
        <dbReference type="PROSITE-ProRule" id="PRU00282"/>
    </source>
</evidence>
<comment type="similarity">
    <text evidence="2 9">Belongs to the mitochondrial carrier (TC 2.A.29) family.</text>
</comment>
<dbReference type="InterPro" id="IPR002067">
    <property type="entry name" value="MCP"/>
</dbReference>
<evidence type="ECO:0000313" key="11">
    <source>
        <dbReference type="RefSeq" id="XP_065652146.1"/>
    </source>
</evidence>
<gene>
    <name evidence="11 12" type="primary">LOC100197463</name>
</gene>
<dbReference type="InterPro" id="IPR018108">
    <property type="entry name" value="MCP_transmembrane"/>
</dbReference>
<protein>
    <submittedName>
        <fullName evidence="11 12">Mitochondrial uncoupling protein 4 isoform X2</fullName>
    </submittedName>
</protein>
<feature type="repeat" description="Solcar" evidence="8">
    <location>
        <begin position="209"/>
        <end position="293"/>
    </location>
</feature>
<dbReference type="Pfam" id="PF00153">
    <property type="entry name" value="Mito_carr"/>
    <property type="match status" value="3"/>
</dbReference>
<keyword evidence="3 9" id="KW-0813">Transport</keyword>